<proteinExistence type="predicted"/>
<dbReference type="PROSITE" id="PS50879">
    <property type="entry name" value="RNASE_H_1"/>
    <property type="match status" value="1"/>
</dbReference>
<dbReference type="InterPro" id="IPR012337">
    <property type="entry name" value="RNaseH-like_sf"/>
</dbReference>
<protein>
    <recommendedName>
        <fullName evidence="1">RNase H type-1 domain-containing protein</fullName>
    </recommendedName>
</protein>
<organism evidence="2 3">
    <name type="scientific">Exocentrus adspersus</name>
    <dbReference type="NCBI Taxonomy" id="1586481"/>
    <lineage>
        <taxon>Eukaryota</taxon>
        <taxon>Metazoa</taxon>
        <taxon>Ecdysozoa</taxon>
        <taxon>Arthropoda</taxon>
        <taxon>Hexapoda</taxon>
        <taxon>Insecta</taxon>
        <taxon>Pterygota</taxon>
        <taxon>Neoptera</taxon>
        <taxon>Endopterygota</taxon>
        <taxon>Coleoptera</taxon>
        <taxon>Polyphaga</taxon>
        <taxon>Cucujiformia</taxon>
        <taxon>Chrysomeloidea</taxon>
        <taxon>Cerambycidae</taxon>
        <taxon>Lamiinae</taxon>
        <taxon>Acanthocinini</taxon>
        <taxon>Exocentrus</taxon>
    </lineage>
</organism>
<dbReference type="Proteomes" id="UP001159042">
    <property type="component" value="Unassembled WGS sequence"/>
</dbReference>
<accession>A0AAV8VVZ9</accession>
<evidence type="ECO:0000313" key="2">
    <source>
        <dbReference type="EMBL" id="KAJ8918315.1"/>
    </source>
</evidence>
<evidence type="ECO:0000313" key="3">
    <source>
        <dbReference type="Proteomes" id="UP001159042"/>
    </source>
</evidence>
<comment type="caution">
    <text evidence="2">The sequence shown here is derived from an EMBL/GenBank/DDBJ whole genome shotgun (WGS) entry which is preliminary data.</text>
</comment>
<feature type="domain" description="RNase H type-1" evidence="1">
    <location>
        <begin position="1"/>
        <end position="73"/>
    </location>
</feature>
<dbReference type="EMBL" id="JANEYG010000026">
    <property type="protein sequence ID" value="KAJ8918315.1"/>
    <property type="molecule type" value="Genomic_DNA"/>
</dbReference>
<dbReference type="Gene3D" id="3.30.420.10">
    <property type="entry name" value="Ribonuclease H-like superfamily/Ribonuclease H"/>
    <property type="match status" value="1"/>
</dbReference>
<dbReference type="AlphaFoldDB" id="A0AAV8VVZ9"/>
<evidence type="ECO:0000259" key="1">
    <source>
        <dbReference type="PROSITE" id="PS50879"/>
    </source>
</evidence>
<dbReference type="GO" id="GO:0004523">
    <property type="term" value="F:RNA-DNA hybrid ribonuclease activity"/>
    <property type="evidence" value="ECO:0007669"/>
    <property type="project" value="InterPro"/>
</dbReference>
<sequence length="100" mass="10874">MEVHREDVKHCVKDPKSNKAISSPRIRSILVYGYGDVLESLASKKEVELVWVPGLIGIPGNEKADQLARLGTGQSCQGPEPTLGIWKGSINGALYESTKQ</sequence>
<gene>
    <name evidence="2" type="ORF">NQ315_008008</name>
</gene>
<dbReference type="InterPro" id="IPR002156">
    <property type="entry name" value="RNaseH_domain"/>
</dbReference>
<reference evidence="2 3" key="1">
    <citation type="journal article" date="2023" name="Insect Mol. Biol.">
        <title>Genome sequencing provides insights into the evolution of gene families encoding plant cell wall-degrading enzymes in longhorned beetles.</title>
        <authorList>
            <person name="Shin N.R."/>
            <person name="Okamura Y."/>
            <person name="Kirsch R."/>
            <person name="Pauchet Y."/>
        </authorList>
    </citation>
    <scope>NUCLEOTIDE SEQUENCE [LARGE SCALE GENOMIC DNA]</scope>
    <source>
        <strain evidence="2">EAD_L_NR</strain>
    </source>
</reference>
<dbReference type="InterPro" id="IPR036397">
    <property type="entry name" value="RNaseH_sf"/>
</dbReference>
<dbReference type="SUPFAM" id="SSF53098">
    <property type="entry name" value="Ribonuclease H-like"/>
    <property type="match status" value="1"/>
</dbReference>
<keyword evidence="3" id="KW-1185">Reference proteome</keyword>
<name>A0AAV8VVZ9_9CUCU</name>
<dbReference type="GO" id="GO:0003676">
    <property type="term" value="F:nucleic acid binding"/>
    <property type="evidence" value="ECO:0007669"/>
    <property type="project" value="InterPro"/>
</dbReference>